<gene>
    <name evidence="2" type="ORF">CNEO2_170017</name>
    <name evidence="1" type="ORF">CNEO_43577</name>
</gene>
<reference evidence="1" key="1">
    <citation type="submission" date="2021-10" db="EMBL/GenBank/DDBJ databases">
        <authorList>
            <person name="Mesa V."/>
        </authorList>
    </citation>
    <scope>NUCLEOTIDE SEQUENCE</scope>
    <source>
        <strain evidence="1">CC3_PB</strain>
    </source>
</reference>
<sequence length="120" mass="13542">MIIVELCLVLFLSLAKIIVEITISVLPKIKAKLNFSSKKITPKNMLIIASKVPRIEAEVEPISSIALSKRIIENIVEIIDSPKYEYMISKLNFKIIEFVEAPYIINPSVAPKQTYIVKTV</sequence>
<name>A0AA86MGM1_9CLOT</name>
<evidence type="ECO:0000313" key="1">
    <source>
        <dbReference type="EMBL" id="CAG9708367.1"/>
    </source>
</evidence>
<dbReference type="Proteomes" id="UP000789738">
    <property type="component" value="Unassembled WGS sequence"/>
</dbReference>
<proteinExistence type="predicted"/>
<dbReference type="EMBL" id="CAKJVE010000004">
    <property type="protein sequence ID" value="CAG9708367.1"/>
    <property type="molecule type" value="Genomic_DNA"/>
</dbReference>
<dbReference type="AlphaFoldDB" id="A0AA86MGM1"/>
<protein>
    <submittedName>
        <fullName evidence="1">Uncharacterized protein</fullName>
    </submittedName>
</protein>
<organism evidence="1 3">
    <name type="scientific">Clostridium neonatale</name>
    <dbReference type="NCBI Taxonomy" id="137838"/>
    <lineage>
        <taxon>Bacteria</taxon>
        <taxon>Bacillati</taxon>
        <taxon>Bacillota</taxon>
        <taxon>Clostridia</taxon>
        <taxon>Eubacteriales</taxon>
        <taxon>Clostridiaceae</taxon>
        <taxon>Clostridium</taxon>
    </lineage>
</organism>
<evidence type="ECO:0000313" key="2">
    <source>
        <dbReference type="EMBL" id="CAI3548303.1"/>
    </source>
</evidence>
<accession>A0AA86MGM1</accession>
<dbReference type="Proteomes" id="UP001189143">
    <property type="component" value="Unassembled WGS sequence"/>
</dbReference>
<dbReference type="EMBL" id="CAMTCP010000088">
    <property type="protein sequence ID" value="CAI3548303.1"/>
    <property type="molecule type" value="Genomic_DNA"/>
</dbReference>
<reference evidence="2" key="2">
    <citation type="submission" date="2022-10" db="EMBL/GenBank/DDBJ databases">
        <authorList>
            <person name="Aires J."/>
            <person name="Mesa V."/>
        </authorList>
    </citation>
    <scope>NUCLEOTIDE SEQUENCE</scope>
    <source>
        <strain evidence="2">Clostridium neonatale JD116</strain>
    </source>
</reference>
<comment type="caution">
    <text evidence="1">The sequence shown here is derived from an EMBL/GenBank/DDBJ whole genome shotgun (WGS) entry which is preliminary data.</text>
</comment>
<evidence type="ECO:0000313" key="3">
    <source>
        <dbReference type="Proteomes" id="UP000789738"/>
    </source>
</evidence>